<dbReference type="STRING" id="1908205.BKG60_16965"/>
<dbReference type="Proteomes" id="UP000179636">
    <property type="component" value="Unassembled WGS sequence"/>
</dbReference>
<dbReference type="AlphaFoldDB" id="A0A1S1K525"/>
<evidence type="ECO:0000313" key="3">
    <source>
        <dbReference type="Proteomes" id="UP000179636"/>
    </source>
</evidence>
<accession>A0A1Q9W9T0</accession>
<comment type="caution">
    <text evidence="2">The sequence shown here is derived from an EMBL/GenBank/DDBJ whole genome shotgun (WGS) entry which is preliminary data.</text>
</comment>
<dbReference type="PANTHER" id="PTHR37317">
    <property type="entry name" value="BLR8090 PROTEIN"/>
    <property type="match status" value="1"/>
</dbReference>
<dbReference type="Gene3D" id="3.40.960.10">
    <property type="entry name" value="VSR Endonuclease"/>
    <property type="match status" value="1"/>
</dbReference>
<name>A0A1S1K525_9MYCO</name>
<gene>
    <name evidence="2" type="ORF">BKG61_10985</name>
</gene>
<keyword evidence="3" id="KW-1185">Reference proteome</keyword>
<feature type="domain" description="Treble clef zinc finger" evidence="1">
    <location>
        <begin position="340"/>
        <end position="393"/>
    </location>
</feature>
<sequence length="589" mass="66713">MTVCAAKGCDNAAAFSTRTRPAWCDDHITQILADGGLIPMEPFTKRASYRLTKCLTCGCEAHYRFDYVLDRNAAGEPVCRACFWRKWAAKQRMLAFIASTPVDLDDVRAHAERNGLDYLGPLTDPSLAEDPHRTRCRRCGKISAERVGDIGWGCSCRANPKRQTEAAPVGTRKAQNLLRESGHAALEWWDHSLNPAALWDTAKLRSPKRAVWRCPKCGTRFTEVIREMTSWLSSRSCPTCRAAEQESRYRLSQERSRKTVADVPELVARWIDATPPQMVPLLDGGYYEFHCENGHRSTRRPESYLDRGCSYCIAAETRKANKAAAQKNPGGSRLSPEISLQWHPTRNGKLKLAQISPESRRMTWWRDPRCGHEWQATPRERDKYQRLRCPECETVLDSLGYLYPELAAEWAPENSTTPWHVRPTASTWAVQPTWICPRNPKHRWQASPASRVRGSTCPDCQEVGKSKVELAHMNQAQRVFGNALSGHRVSSEHFSRRGAWTVDILVERDSGQRLAIEYDGAFWHADKVDLDREKSLDLLAAGFTVVRLRENPLDSLAIRHPRYFEVFVYSHAPDAEGAIDSVKELVDGA</sequence>
<feature type="domain" description="Treble clef zinc finger" evidence="1">
    <location>
        <begin position="406"/>
        <end position="461"/>
    </location>
</feature>
<accession>A0A1S1K525</accession>
<dbReference type="InterPro" id="IPR025487">
    <property type="entry name" value="DUF4379"/>
</dbReference>
<dbReference type="Pfam" id="PF14311">
    <property type="entry name" value="DUF4379"/>
    <property type="match status" value="3"/>
</dbReference>
<reference evidence="2 3" key="1">
    <citation type="submission" date="2016-10" db="EMBL/GenBank/DDBJ databases">
        <title>Evaluation of Human, Animal and Environmental Mycobacterium chelonae Isolates by Core Genome Phylogenomic Analysis, Targeted Gene Comparison, and Anti-microbial Susceptibility Patterns: A Tale of Mistaken Identities.</title>
        <authorList>
            <person name="Fogelson S.B."/>
            <person name="Camus A.C."/>
            <person name="Lorenz W."/>
            <person name="Vasireddy R."/>
            <person name="Vasireddy S."/>
            <person name="Smith T."/>
            <person name="Brown-Elliott B.A."/>
            <person name="Wallace R.J.Jr."/>
            <person name="Hasan N.A."/>
            <person name="Reischl U."/>
            <person name="Sanchez S."/>
        </authorList>
    </citation>
    <scope>NUCLEOTIDE SEQUENCE [LARGE SCALE GENOMIC DNA]</scope>
    <source>
        <strain evidence="2 3">24999</strain>
    </source>
</reference>
<dbReference type="RefSeq" id="WP_070944788.1">
    <property type="nucleotide sequence ID" value="NZ_MLCL01000062.1"/>
</dbReference>
<dbReference type="EMBL" id="MLHV01000008">
    <property type="protein sequence ID" value="OHU01100.1"/>
    <property type="molecule type" value="Genomic_DNA"/>
</dbReference>
<evidence type="ECO:0000313" key="2">
    <source>
        <dbReference type="EMBL" id="OHU01100.1"/>
    </source>
</evidence>
<organism evidence="2 3">
    <name type="scientific">Mycobacterium syngnathidarum</name>
    <dbReference type="NCBI Taxonomy" id="1908205"/>
    <lineage>
        <taxon>Bacteria</taxon>
        <taxon>Bacillati</taxon>
        <taxon>Actinomycetota</taxon>
        <taxon>Actinomycetes</taxon>
        <taxon>Mycobacteriales</taxon>
        <taxon>Mycobacteriaceae</taxon>
        <taxon>Mycobacterium</taxon>
    </lineage>
</organism>
<evidence type="ECO:0000259" key="1">
    <source>
        <dbReference type="Pfam" id="PF14311"/>
    </source>
</evidence>
<dbReference type="PANTHER" id="PTHR37317:SF1">
    <property type="entry name" value="ZINC-RIBBON DOMAIN-CONTAINING PROTEIN-RELATED"/>
    <property type="match status" value="1"/>
</dbReference>
<proteinExistence type="predicted"/>
<protein>
    <recommendedName>
        <fullName evidence="1">Treble clef zinc finger domain-containing protein</fullName>
    </recommendedName>
</protein>
<dbReference type="OrthoDB" id="3196679at2"/>
<feature type="domain" description="Treble clef zinc finger" evidence="1">
    <location>
        <begin position="186"/>
        <end position="241"/>
    </location>
</feature>